<dbReference type="PANTHER" id="PTHR47623:SF1">
    <property type="entry name" value="OS09G0287300 PROTEIN"/>
    <property type="match status" value="1"/>
</dbReference>
<dbReference type="CDD" id="cd07067">
    <property type="entry name" value="HP_PGM_like"/>
    <property type="match status" value="1"/>
</dbReference>
<dbReference type="InterPro" id="IPR013078">
    <property type="entry name" value="His_Pase_superF_clade-1"/>
</dbReference>
<evidence type="ECO:0000313" key="2">
    <source>
        <dbReference type="Proteomes" id="UP000189981"/>
    </source>
</evidence>
<dbReference type="AlphaFoldDB" id="A0A1T5AVH1"/>
<dbReference type="STRING" id="572036.SAMN05661099_1051"/>
<dbReference type="OrthoDB" id="9810154at2"/>
<dbReference type="Proteomes" id="UP000189981">
    <property type="component" value="Unassembled WGS sequence"/>
</dbReference>
<dbReference type="EMBL" id="FUYR01000001">
    <property type="protein sequence ID" value="SKB38809.1"/>
    <property type="molecule type" value="Genomic_DNA"/>
</dbReference>
<gene>
    <name evidence="1" type="ORF">SAMN05661099_1051</name>
</gene>
<organism evidence="1 2">
    <name type="scientific">Daejeonella lutea</name>
    <dbReference type="NCBI Taxonomy" id="572036"/>
    <lineage>
        <taxon>Bacteria</taxon>
        <taxon>Pseudomonadati</taxon>
        <taxon>Bacteroidota</taxon>
        <taxon>Sphingobacteriia</taxon>
        <taxon>Sphingobacteriales</taxon>
        <taxon>Sphingobacteriaceae</taxon>
        <taxon>Daejeonella</taxon>
    </lineage>
</organism>
<reference evidence="2" key="1">
    <citation type="submission" date="2017-02" db="EMBL/GenBank/DDBJ databases">
        <authorList>
            <person name="Varghese N."/>
            <person name="Submissions S."/>
        </authorList>
    </citation>
    <scope>NUCLEOTIDE SEQUENCE [LARGE SCALE GENOMIC DNA]</scope>
    <source>
        <strain evidence="2">DSM 22385</strain>
    </source>
</reference>
<dbReference type="InterPro" id="IPR029033">
    <property type="entry name" value="His_PPase_superfam"/>
</dbReference>
<dbReference type="Gene3D" id="3.40.50.1240">
    <property type="entry name" value="Phosphoglycerate mutase-like"/>
    <property type="match status" value="1"/>
</dbReference>
<proteinExistence type="predicted"/>
<dbReference type="PANTHER" id="PTHR47623">
    <property type="entry name" value="OS09G0287300 PROTEIN"/>
    <property type="match status" value="1"/>
</dbReference>
<accession>A0A1T5AVH1</accession>
<evidence type="ECO:0000313" key="1">
    <source>
        <dbReference type="EMBL" id="SKB38809.1"/>
    </source>
</evidence>
<protein>
    <submittedName>
        <fullName evidence="1">Phosphohistidine phosphatase</fullName>
    </submittedName>
</protein>
<name>A0A1T5AVH1_9SPHI</name>
<dbReference type="Pfam" id="PF00300">
    <property type="entry name" value="His_Phos_1"/>
    <property type="match status" value="1"/>
</dbReference>
<keyword evidence="2" id="KW-1185">Reference proteome</keyword>
<dbReference type="SUPFAM" id="SSF53254">
    <property type="entry name" value="Phosphoglycerate mutase-like"/>
    <property type="match status" value="1"/>
</dbReference>
<sequence>MPKQLLLVRHAKSDWDNAKLSDFDRPLNTRGEKSAPEMANRLLKKRLIPEQLVSSPALRALSTARLFAKELGIEKSLILTEPEIYEALTSTLMAVINDLDNHSSFTALFGHNPGITSVVSNLCNNDLVNIPTCGMVLIEFPFDDWSMVSAGTGDLIFYDYPKNGQD</sequence>
<dbReference type="RefSeq" id="WP_079701569.1">
    <property type="nucleotide sequence ID" value="NZ_FUYR01000001.1"/>
</dbReference>